<keyword evidence="4 10" id="KW-0808">Transferase</keyword>
<feature type="domain" description="Aminomethyltransferase C-terminal" evidence="9">
    <location>
        <begin position="295"/>
        <end position="373"/>
    </location>
</feature>
<dbReference type="Gene3D" id="3.30.1360.120">
    <property type="entry name" value="Probable tRNA modification gtpase trme, domain 1"/>
    <property type="match status" value="1"/>
</dbReference>
<dbReference type="NCBIfam" id="NF010093">
    <property type="entry name" value="PRK13579.1"/>
    <property type="match status" value="1"/>
</dbReference>
<dbReference type="GO" id="GO:0008168">
    <property type="term" value="F:methyltransferase activity"/>
    <property type="evidence" value="ECO:0007669"/>
    <property type="project" value="UniProtKB-KW"/>
</dbReference>
<dbReference type="PIRSF" id="PIRSF006487">
    <property type="entry name" value="GcvT"/>
    <property type="match status" value="1"/>
</dbReference>
<evidence type="ECO:0000256" key="1">
    <source>
        <dbReference type="ARBA" id="ARBA00008609"/>
    </source>
</evidence>
<dbReference type="AlphaFoldDB" id="A0A7S8C2F7"/>
<dbReference type="FunFam" id="4.10.1250.10:FF:000002">
    <property type="entry name" value="Aminomethyltransferase"/>
    <property type="match status" value="1"/>
</dbReference>
<organism evidence="10 11">
    <name type="scientific">Kaustia mangrovi</name>
    <dbReference type="NCBI Taxonomy" id="2593653"/>
    <lineage>
        <taxon>Bacteria</taxon>
        <taxon>Pseudomonadati</taxon>
        <taxon>Pseudomonadota</taxon>
        <taxon>Alphaproteobacteria</taxon>
        <taxon>Hyphomicrobiales</taxon>
        <taxon>Parvibaculaceae</taxon>
        <taxon>Kaustia</taxon>
    </lineage>
</organism>
<evidence type="ECO:0000259" key="8">
    <source>
        <dbReference type="Pfam" id="PF01571"/>
    </source>
</evidence>
<dbReference type="Gene3D" id="2.40.30.110">
    <property type="entry name" value="Aminomethyltransferase beta-barrel domains"/>
    <property type="match status" value="1"/>
</dbReference>
<protein>
    <recommendedName>
        <fullName evidence="2">aminomethyltransferase</fullName>
        <ecNumber evidence="2">2.1.2.10</ecNumber>
    </recommendedName>
    <alternativeName>
        <fullName evidence="5">Glycine cleavage system T protein</fullName>
    </alternativeName>
</protein>
<dbReference type="EMBL" id="CP058214">
    <property type="protein sequence ID" value="QPC42122.1"/>
    <property type="molecule type" value="Genomic_DNA"/>
</dbReference>
<dbReference type="InterPro" id="IPR006222">
    <property type="entry name" value="GCVT_N"/>
</dbReference>
<dbReference type="RefSeq" id="WP_213163354.1">
    <property type="nucleotide sequence ID" value="NZ_CP058214.1"/>
</dbReference>
<dbReference type="PANTHER" id="PTHR43757:SF2">
    <property type="entry name" value="AMINOMETHYLTRANSFERASE, MITOCHONDRIAL"/>
    <property type="match status" value="1"/>
</dbReference>
<dbReference type="SUPFAM" id="SSF101790">
    <property type="entry name" value="Aminomethyltransferase beta-barrel domain"/>
    <property type="match status" value="1"/>
</dbReference>
<keyword evidence="11" id="KW-1185">Reference proteome</keyword>
<dbReference type="PANTHER" id="PTHR43757">
    <property type="entry name" value="AMINOMETHYLTRANSFERASE"/>
    <property type="match status" value="1"/>
</dbReference>
<dbReference type="NCBIfam" id="TIGR00528">
    <property type="entry name" value="gcvT"/>
    <property type="match status" value="1"/>
</dbReference>
<dbReference type="InterPro" id="IPR006223">
    <property type="entry name" value="GcvT"/>
</dbReference>
<evidence type="ECO:0000256" key="2">
    <source>
        <dbReference type="ARBA" id="ARBA00012616"/>
    </source>
</evidence>
<evidence type="ECO:0000256" key="5">
    <source>
        <dbReference type="ARBA" id="ARBA00031395"/>
    </source>
</evidence>
<dbReference type="KEGG" id="kmn:HW532_05045"/>
<dbReference type="InterPro" id="IPR027266">
    <property type="entry name" value="TrmE/GcvT-like"/>
</dbReference>
<evidence type="ECO:0000256" key="3">
    <source>
        <dbReference type="ARBA" id="ARBA00022576"/>
    </source>
</evidence>
<dbReference type="EC" id="2.1.2.10" evidence="2"/>
<dbReference type="Pfam" id="PF01571">
    <property type="entry name" value="GCV_T"/>
    <property type="match status" value="1"/>
</dbReference>
<evidence type="ECO:0000313" key="11">
    <source>
        <dbReference type="Proteomes" id="UP000593594"/>
    </source>
</evidence>
<evidence type="ECO:0000256" key="6">
    <source>
        <dbReference type="ARBA" id="ARBA00047665"/>
    </source>
</evidence>
<comment type="similarity">
    <text evidence="1">Belongs to the GcvT family.</text>
</comment>
<dbReference type="GO" id="GO:0005960">
    <property type="term" value="C:glycine cleavage complex"/>
    <property type="evidence" value="ECO:0007669"/>
    <property type="project" value="InterPro"/>
</dbReference>
<accession>A0A7S8C2F7</accession>
<evidence type="ECO:0000256" key="7">
    <source>
        <dbReference type="PIRSR" id="PIRSR006487-1"/>
    </source>
</evidence>
<dbReference type="Gene3D" id="3.30.70.1400">
    <property type="entry name" value="Aminomethyltransferase beta-barrel domains"/>
    <property type="match status" value="1"/>
</dbReference>
<proteinExistence type="inferred from homology"/>
<name>A0A7S8C2F7_9HYPH</name>
<dbReference type="GO" id="GO:0008483">
    <property type="term" value="F:transaminase activity"/>
    <property type="evidence" value="ECO:0007669"/>
    <property type="project" value="UniProtKB-KW"/>
</dbReference>
<dbReference type="InterPro" id="IPR013977">
    <property type="entry name" value="GcvT_C"/>
</dbReference>
<feature type="domain" description="GCVT N-terminal" evidence="8">
    <location>
        <begin position="17"/>
        <end position="271"/>
    </location>
</feature>
<feature type="binding site" evidence="7">
    <location>
        <position position="209"/>
    </location>
    <ligand>
        <name>substrate</name>
    </ligand>
</feature>
<dbReference type="Gene3D" id="4.10.1250.10">
    <property type="entry name" value="Aminomethyltransferase fragment"/>
    <property type="match status" value="1"/>
</dbReference>
<reference evidence="10 11" key="1">
    <citation type="submission" date="2020-06" db="EMBL/GenBank/DDBJ databases">
        <title>Genome sequence of 2 isolates from Red Sea Mangroves.</title>
        <authorList>
            <person name="Sefrji F."/>
            <person name="Michoud G."/>
            <person name="Merlino G."/>
            <person name="Daffonchio D."/>
        </authorList>
    </citation>
    <scope>NUCLEOTIDE SEQUENCE [LARGE SCALE GENOMIC DNA]</scope>
    <source>
        <strain evidence="10 11">R1DC25</strain>
    </source>
</reference>
<sequence>MAQARQTDETALQRTPLHALHERLGARMVPFAGYEMPVQYPAGIMAEHKHTRAKAGLFDVSHMGQAWLFAPDGLAELFERLVPGDIAGLGEGRMRYTQLTTADGGIIDDLMVTRMPNAGGRERLFVVVNASRKAVDLPHIASAIEGKAEISPWENRALIALQGPAAAEILAGHIPEAVDMAFMSAREIVRDGETLLVSRCGYTGEDGFEISLPAAMAEAFAETLLAHEEVEPAGLGARDSLRLEAGLCLYGEDIDETTSPVEAGLRWSIGKRRREEGGFPGAERIMREIAEGPSRRLVGIKPEGRAPARHGTAIRSADGEEIGVVTSGGFGPTVEGPVTMGYVAAGHEAPGTALGLVVRGKTLEAHVVKLPFVPHRYAK</sequence>
<evidence type="ECO:0000313" key="10">
    <source>
        <dbReference type="EMBL" id="QPC42122.1"/>
    </source>
</evidence>
<gene>
    <name evidence="10" type="primary">gcvT</name>
    <name evidence="10" type="ORF">HW532_05045</name>
</gene>
<dbReference type="GO" id="GO:0004047">
    <property type="term" value="F:aminomethyltransferase activity"/>
    <property type="evidence" value="ECO:0007669"/>
    <property type="project" value="UniProtKB-EC"/>
</dbReference>
<dbReference type="GO" id="GO:0032259">
    <property type="term" value="P:methylation"/>
    <property type="evidence" value="ECO:0007669"/>
    <property type="project" value="UniProtKB-KW"/>
</dbReference>
<dbReference type="InterPro" id="IPR029043">
    <property type="entry name" value="GcvT/YgfZ_C"/>
</dbReference>
<dbReference type="InterPro" id="IPR028896">
    <property type="entry name" value="GcvT/YgfZ/DmdA"/>
</dbReference>
<evidence type="ECO:0000256" key="4">
    <source>
        <dbReference type="ARBA" id="ARBA00022679"/>
    </source>
</evidence>
<evidence type="ECO:0000259" key="9">
    <source>
        <dbReference type="Pfam" id="PF08669"/>
    </source>
</evidence>
<keyword evidence="3" id="KW-0032">Aminotransferase</keyword>
<keyword evidence="10" id="KW-0489">Methyltransferase</keyword>
<dbReference type="GO" id="GO:0006546">
    <property type="term" value="P:glycine catabolic process"/>
    <property type="evidence" value="ECO:0007669"/>
    <property type="project" value="InterPro"/>
</dbReference>
<dbReference type="SUPFAM" id="SSF103025">
    <property type="entry name" value="Folate-binding domain"/>
    <property type="match status" value="1"/>
</dbReference>
<comment type="catalytic activity">
    <reaction evidence="6">
        <text>N(6)-[(R)-S(8)-aminomethyldihydrolipoyl]-L-lysyl-[protein] + (6S)-5,6,7,8-tetrahydrofolate = N(6)-[(R)-dihydrolipoyl]-L-lysyl-[protein] + (6R)-5,10-methylene-5,6,7,8-tetrahydrofolate + NH4(+)</text>
        <dbReference type="Rhea" id="RHEA:16945"/>
        <dbReference type="Rhea" id="RHEA-COMP:10475"/>
        <dbReference type="Rhea" id="RHEA-COMP:10492"/>
        <dbReference type="ChEBI" id="CHEBI:15636"/>
        <dbReference type="ChEBI" id="CHEBI:28938"/>
        <dbReference type="ChEBI" id="CHEBI:57453"/>
        <dbReference type="ChEBI" id="CHEBI:83100"/>
        <dbReference type="ChEBI" id="CHEBI:83143"/>
        <dbReference type="EC" id="2.1.2.10"/>
    </reaction>
</comment>
<dbReference type="Proteomes" id="UP000593594">
    <property type="component" value="Chromosome"/>
</dbReference>
<dbReference type="NCBIfam" id="NF001567">
    <property type="entry name" value="PRK00389.1"/>
    <property type="match status" value="1"/>
</dbReference>
<dbReference type="Pfam" id="PF08669">
    <property type="entry name" value="GCV_T_C"/>
    <property type="match status" value="1"/>
</dbReference>